<sequence length="328" mass="37257">GAIAQRWRKWIKRLENLLVAAAITDKKRQRALVLYYAGEEVCEIFETLVDTGDDFTTAKEKLTEYFDPKKNVEYEIYTFLQARQNPDESMNAFHSRLRQLSATCEFDDVDKEIKSQIILSCSSQRYRRKALRDTTMTLETLLNEARDLEISETQAKDIESQPRGRGNPKEKKKQNVNPLEAECEEREASSSSDDEYTFRLEVPSSKVGAPFVSLKVNGAVCKFLVDSEASVNIVSSHAVKLYPSLSSGLGKMKNVEVKLHIDVSVSPVHQTHRRIPFHQRKCLEACLESLLQQDIIEPAVGPTSLDVSRCLSPKAKATWWCSFVSRYA</sequence>
<dbReference type="PANTHER" id="PTHR33198:SF20">
    <property type="entry name" value="RETROTRANSPOSON GAG DOMAIN-CONTAINING PROTEIN"/>
    <property type="match status" value="1"/>
</dbReference>
<reference evidence="2 3" key="1">
    <citation type="submission" date="2022-05" db="EMBL/GenBank/DDBJ databases">
        <authorList>
            <consortium name="Genoscope - CEA"/>
            <person name="William W."/>
        </authorList>
    </citation>
    <scope>NUCLEOTIDE SEQUENCE [LARGE SCALE GENOMIC DNA]</scope>
</reference>
<evidence type="ECO:0000313" key="2">
    <source>
        <dbReference type="EMBL" id="CAH3177422.1"/>
    </source>
</evidence>
<keyword evidence="3" id="KW-1185">Reference proteome</keyword>
<organism evidence="2 3">
    <name type="scientific">Porites lobata</name>
    <dbReference type="NCBI Taxonomy" id="104759"/>
    <lineage>
        <taxon>Eukaryota</taxon>
        <taxon>Metazoa</taxon>
        <taxon>Cnidaria</taxon>
        <taxon>Anthozoa</taxon>
        <taxon>Hexacorallia</taxon>
        <taxon>Scleractinia</taxon>
        <taxon>Fungiina</taxon>
        <taxon>Poritidae</taxon>
        <taxon>Porites</taxon>
    </lineage>
</organism>
<evidence type="ECO:0000256" key="1">
    <source>
        <dbReference type="SAM" id="MobiDB-lite"/>
    </source>
</evidence>
<evidence type="ECO:0008006" key="4">
    <source>
        <dbReference type="Google" id="ProtNLM"/>
    </source>
</evidence>
<evidence type="ECO:0000313" key="3">
    <source>
        <dbReference type="Proteomes" id="UP001159405"/>
    </source>
</evidence>
<protein>
    <recommendedName>
        <fullName evidence="4">Gag-pol polyprotein</fullName>
    </recommendedName>
</protein>
<accession>A0ABN8RGW1</accession>
<comment type="caution">
    <text evidence="2">The sequence shown here is derived from an EMBL/GenBank/DDBJ whole genome shotgun (WGS) entry which is preliminary data.</text>
</comment>
<feature type="compositionally biased region" description="Basic and acidic residues" evidence="1">
    <location>
        <begin position="152"/>
        <end position="162"/>
    </location>
</feature>
<dbReference type="EMBL" id="CALNXK010000225">
    <property type="protein sequence ID" value="CAH3177422.1"/>
    <property type="molecule type" value="Genomic_DNA"/>
</dbReference>
<gene>
    <name evidence="2" type="ORF">PLOB_00019298</name>
</gene>
<dbReference type="InterPro" id="IPR021109">
    <property type="entry name" value="Peptidase_aspartic_dom_sf"/>
</dbReference>
<feature type="region of interest" description="Disordered" evidence="1">
    <location>
        <begin position="152"/>
        <end position="190"/>
    </location>
</feature>
<name>A0ABN8RGW1_9CNID</name>
<feature type="non-terminal residue" evidence="2">
    <location>
        <position position="1"/>
    </location>
</feature>
<dbReference type="SUPFAM" id="SSF50630">
    <property type="entry name" value="Acid proteases"/>
    <property type="match status" value="1"/>
</dbReference>
<proteinExistence type="predicted"/>
<dbReference type="Proteomes" id="UP001159405">
    <property type="component" value="Unassembled WGS sequence"/>
</dbReference>
<dbReference type="PANTHER" id="PTHR33198">
    <property type="entry name" value="ANK_REP_REGION DOMAIN-CONTAINING PROTEIN-RELATED"/>
    <property type="match status" value="1"/>
</dbReference>